<dbReference type="GeneID" id="54407108"/>
<reference evidence="1" key="1">
    <citation type="journal article" date="2020" name="Stud. Mycol.">
        <title>101 Dothideomycetes genomes: a test case for predicting lifestyles and emergence of pathogens.</title>
        <authorList>
            <person name="Haridas S."/>
            <person name="Albert R."/>
            <person name="Binder M."/>
            <person name="Bloem J."/>
            <person name="Labutti K."/>
            <person name="Salamov A."/>
            <person name="Andreopoulos B."/>
            <person name="Baker S."/>
            <person name="Barry K."/>
            <person name="Bills G."/>
            <person name="Bluhm B."/>
            <person name="Cannon C."/>
            <person name="Castanera R."/>
            <person name="Culley D."/>
            <person name="Daum C."/>
            <person name="Ezra D."/>
            <person name="Gonzalez J."/>
            <person name="Henrissat B."/>
            <person name="Kuo A."/>
            <person name="Liang C."/>
            <person name="Lipzen A."/>
            <person name="Lutzoni F."/>
            <person name="Magnuson J."/>
            <person name="Mondo S."/>
            <person name="Nolan M."/>
            <person name="Ohm R."/>
            <person name="Pangilinan J."/>
            <person name="Park H.-J."/>
            <person name="Ramirez L."/>
            <person name="Alfaro M."/>
            <person name="Sun H."/>
            <person name="Tritt A."/>
            <person name="Yoshinaga Y."/>
            <person name="Zwiers L.-H."/>
            <person name="Turgeon B."/>
            <person name="Goodwin S."/>
            <person name="Spatafora J."/>
            <person name="Crous P."/>
            <person name="Grigoriev I."/>
        </authorList>
    </citation>
    <scope>NUCLEOTIDE SEQUENCE</scope>
    <source>
        <strain evidence="1">CBS 119687</strain>
    </source>
</reference>
<organism evidence="1 2">
    <name type="scientific">Dothidotthia symphoricarpi CBS 119687</name>
    <dbReference type="NCBI Taxonomy" id="1392245"/>
    <lineage>
        <taxon>Eukaryota</taxon>
        <taxon>Fungi</taxon>
        <taxon>Dikarya</taxon>
        <taxon>Ascomycota</taxon>
        <taxon>Pezizomycotina</taxon>
        <taxon>Dothideomycetes</taxon>
        <taxon>Pleosporomycetidae</taxon>
        <taxon>Pleosporales</taxon>
        <taxon>Dothidotthiaceae</taxon>
        <taxon>Dothidotthia</taxon>
    </lineage>
</organism>
<keyword evidence="2" id="KW-1185">Reference proteome</keyword>
<dbReference type="Proteomes" id="UP000799771">
    <property type="component" value="Unassembled WGS sequence"/>
</dbReference>
<dbReference type="AlphaFoldDB" id="A0A6A6AF45"/>
<sequence>MLDRSISTYFSYYLYIKKIYLIVEADLDRPRESIESCLDYSYFFIKTNIDNIEAKTKVIKLLKLLGKKCKRYYYLELEVKVDLQLALRRYSIAKTLVIKLLYIKNLEEKALTSTILLVSRLASNYFLKSYLVNTNKKNLARVAIASILLYRAKKKDFYAVY</sequence>
<name>A0A6A6AF45_9PLEO</name>
<dbReference type="EMBL" id="ML977505">
    <property type="protein sequence ID" value="KAF2130176.1"/>
    <property type="molecule type" value="Genomic_DNA"/>
</dbReference>
<gene>
    <name evidence="1" type="ORF">P153DRAFT_356807</name>
</gene>
<proteinExistence type="predicted"/>
<protein>
    <submittedName>
        <fullName evidence="1">Uncharacterized protein</fullName>
    </submittedName>
</protein>
<evidence type="ECO:0000313" key="1">
    <source>
        <dbReference type="EMBL" id="KAF2130176.1"/>
    </source>
</evidence>
<evidence type="ECO:0000313" key="2">
    <source>
        <dbReference type="Proteomes" id="UP000799771"/>
    </source>
</evidence>
<dbReference type="RefSeq" id="XP_033524563.1">
    <property type="nucleotide sequence ID" value="XM_033666676.1"/>
</dbReference>
<accession>A0A6A6AF45</accession>